<evidence type="ECO:0000313" key="2">
    <source>
        <dbReference type="Proteomes" id="UP000824232"/>
    </source>
</evidence>
<proteinExistence type="predicted"/>
<gene>
    <name evidence="1" type="ORF">IAB38_05735</name>
</gene>
<dbReference type="AlphaFoldDB" id="A0A9D1DVC6"/>
<name>A0A9D1DVC6_9FIRM</name>
<protein>
    <submittedName>
        <fullName evidence="1">YkgJ family cysteine cluster protein</fullName>
    </submittedName>
</protein>
<comment type="caution">
    <text evidence="1">The sequence shown here is derived from an EMBL/GenBank/DDBJ whole genome shotgun (WGS) entry which is preliminary data.</text>
</comment>
<accession>A0A9D1DVC6</accession>
<evidence type="ECO:0000313" key="1">
    <source>
        <dbReference type="EMBL" id="HIR59536.1"/>
    </source>
</evidence>
<dbReference type="InterPro" id="IPR005358">
    <property type="entry name" value="Puta_zinc/iron-chelating_dom"/>
</dbReference>
<dbReference type="Pfam" id="PF03692">
    <property type="entry name" value="CxxCxxCC"/>
    <property type="match status" value="1"/>
</dbReference>
<sequence>MIEVKAIKRLGNLKEEENLRFRQFLKMNADPDKLDRQFKELHNKYFKIYDCSKCRNCCRELGTVITEDELDAITKTLHIDKEKFKKKYLEEDDDRYKFKTKSCQFLNNNNCKVKKCLPKSCKDYPYTDKEDRLYSMYSIIGNASICPIVYEILEELKKEYNFR</sequence>
<dbReference type="EMBL" id="DVHC01000059">
    <property type="protein sequence ID" value="HIR59536.1"/>
    <property type="molecule type" value="Genomic_DNA"/>
</dbReference>
<dbReference type="Proteomes" id="UP000824232">
    <property type="component" value="Unassembled WGS sequence"/>
</dbReference>
<reference evidence="1" key="1">
    <citation type="submission" date="2020-10" db="EMBL/GenBank/DDBJ databases">
        <authorList>
            <person name="Gilroy R."/>
        </authorList>
    </citation>
    <scope>NUCLEOTIDE SEQUENCE</scope>
    <source>
        <strain evidence="1">CHK184-20233</strain>
    </source>
</reference>
<organism evidence="1 2">
    <name type="scientific">Candidatus Onthousia excrementipullorum</name>
    <dbReference type="NCBI Taxonomy" id="2840884"/>
    <lineage>
        <taxon>Bacteria</taxon>
        <taxon>Bacillati</taxon>
        <taxon>Bacillota</taxon>
        <taxon>Bacilli</taxon>
        <taxon>Candidatus Onthousia</taxon>
    </lineage>
</organism>
<reference evidence="1" key="2">
    <citation type="journal article" date="2021" name="PeerJ">
        <title>Extensive microbial diversity within the chicken gut microbiome revealed by metagenomics and culture.</title>
        <authorList>
            <person name="Gilroy R."/>
            <person name="Ravi A."/>
            <person name="Getino M."/>
            <person name="Pursley I."/>
            <person name="Horton D.L."/>
            <person name="Alikhan N.F."/>
            <person name="Baker D."/>
            <person name="Gharbi K."/>
            <person name="Hall N."/>
            <person name="Watson M."/>
            <person name="Adriaenssens E.M."/>
            <person name="Foster-Nyarko E."/>
            <person name="Jarju S."/>
            <person name="Secka A."/>
            <person name="Antonio M."/>
            <person name="Oren A."/>
            <person name="Chaudhuri R.R."/>
            <person name="La Ragione R."/>
            <person name="Hildebrand F."/>
            <person name="Pallen M.J."/>
        </authorList>
    </citation>
    <scope>NUCLEOTIDE SEQUENCE</scope>
    <source>
        <strain evidence="1">CHK184-20233</strain>
    </source>
</reference>